<dbReference type="Pfam" id="PF04773">
    <property type="entry name" value="FecR"/>
    <property type="match status" value="1"/>
</dbReference>
<gene>
    <name evidence="4" type="ORF">EZ444_04030</name>
</gene>
<dbReference type="PANTHER" id="PTHR30273">
    <property type="entry name" value="PERIPLASMIC SIGNAL SENSOR AND SIGMA FACTOR ACTIVATOR FECR-RELATED"/>
    <property type="match status" value="1"/>
</dbReference>
<evidence type="ECO:0000259" key="3">
    <source>
        <dbReference type="Pfam" id="PF16344"/>
    </source>
</evidence>
<evidence type="ECO:0000259" key="2">
    <source>
        <dbReference type="Pfam" id="PF04773"/>
    </source>
</evidence>
<dbReference type="Gene3D" id="2.60.120.1440">
    <property type="match status" value="1"/>
</dbReference>
<dbReference type="GO" id="GO:0016989">
    <property type="term" value="F:sigma factor antagonist activity"/>
    <property type="evidence" value="ECO:0007669"/>
    <property type="project" value="TreeGrafter"/>
</dbReference>
<accession>A0A4R0NDJ7</accession>
<keyword evidence="1" id="KW-1133">Transmembrane helix</keyword>
<keyword evidence="1" id="KW-0472">Membrane</keyword>
<organism evidence="4 5">
    <name type="scientific">Pedobacter hiemivivus</name>
    <dbReference type="NCBI Taxonomy" id="2530454"/>
    <lineage>
        <taxon>Bacteria</taxon>
        <taxon>Pseudomonadati</taxon>
        <taxon>Bacteroidota</taxon>
        <taxon>Sphingobacteriia</taxon>
        <taxon>Sphingobacteriales</taxon>
        <taxon>Sphingobacteriaceae</taxon>
        <taxon>Pedobacter</taxon>
    </lineage>
</organism>
<feature type="transmembrane region" description="Helical" evidence="1">
    <location>
        <begin position="85"/>
        <end position="103"/>
    </location>
</feature>
<keyword evidence="1" id="KW-0812">Transmembrane</keyword>
<dbReference type="RefSeq" id="WP_131607444.1">
    <property type="nucleotide sequence ID" value="NZ_SJSM01000002.1"/>
</dbReference>
<dbReference type="OrthoDB" id="1099963at2"/>
<sequence>MQKERLNYLHSMYLKGQLNDSELQELSLALADDENELIFKEFMNDSWYKITDQDRKDLPSKKAAEIFTKIITAPEQTIKLWSYSLILKIASVLLILSFSVLFLQKLRQTNSLLDYKSEVIAPGKNAGTLTLASGKRISLSDPIRGELANESGVKITRTKEGKLVYEFTAQEVTHKDQINTLSTGMGEVYELHLPDGTTVWLNSASSLTYSVFLNRQKQRKVILEGEAYFEVAKDRSRPFIVQSVAQKVTVLGTHFNVKCYKDEPNTITTLLEGSVKVNENVILNPGQQAISNSKNISVRDADVESQVAWKNGDFIFRGENLENIMREVSRWYNVEITYKSEDLKQIRLEGIISRSRNIDAVLELLESTGSLKFNIEHRKIEVYK</sequence>
<feature type="domain" description="Protein FecR C-terminal" evidence="3">
    <location>
        <begin position="313"/>
        <end position="381"/>
    </location>
</feature>
<protein>
    <submittedName>
        <fullName evidence="4">DUF4974 domain-containing protein</fullName>
    </submittedName>
</protein>
<dbReference type="InterPro" id="IPR012373">
    <property type="entry name" value="Ferrdict_sens_TM"/>
</dbReference>
<dbReference type="Pfam" id="PF16344">
    <property type="entry name" value="FecR_C"/>
    <property type="match status" value="1"/>
</dbReference>
<name>A0A4R0NDJ7_9SPHI</name>
<dbReference type="Gene3D" id="3.55.50.30">
    <property type="match status" value="1"/>
</dbReference>
<comment type="caution">
    <text evidence="4">The sequence shown here is derived from an EMBL/GenBank/DDBJ whole genome shotgun (WGS) entry which is preliminary data.</text>
</comment>
<keyword evidence="5" id="KW-1185">Reference proteome</keyword>
<evidence type="ECO:0000313" key="4">
    <source>
        <dbReference type="EMBL" id="TCC98461.1"/>
    </source>
</evidence>
<dbReference type="Proteomes" id="UP000291117">
    <property type="component" value="Unassembled WGS sequence"/>
</dbReference>
<dbReference type="InterPro" id="IPR006860">
    <property type="entry name" value="FecR"/>
</dbReference>
<evidence type="ECO:0000256" key="1">
    <source>
        <dbReference type="SAM" id="Phobius"/>
    </source>
</evidence>
<reference evidence="4 5" key="1">
    <citation type="submission" date="2019-02" db="EMBL/GenBank/DDBJ databases">
        <title>Pedobacter sp. RP-3-8 sp. nov., isolated from Arctic soil.</title>
        <authorList>
            <person name="Dahal R.H."/>
        </authorList>
    </citation>
    <scope>NUCLEOTIDE SEQUENCE [LARGE SCALE GENOMIC DNA]</scope>
    <source>
        <strain evidence="4 5">RP-3-8</strain>
    </source>
</reference>
<evidence type="ECO:0000313" key="5">
    <source>
        <dbReference type="Proteomes" id="UP000291117"/>
    </source>
</evidence>
<feature type="domain" description="FecR protein" evidence="2">
    <location>
        <begin position="180"/>
        <end position="276"/>
    </location>
</feature>
<proteinExistence type="predicted"/>
<dbReference type="AlphaFoldDB" id="A0A4R0NDJ7"/>
<dbReference type="PANTHER" id="PTHR30273:SF2">
    <property type="entry name" value="PROTEIN FECR"/>
    <property type="match status" value="1"/>
</dbReference>
<dbReference type="InterPro" id="IPR032508">
    <property type="entry name" value="FecR_C"/>
</dbReference>
<dbReference type="EMBL" id="SJSM01000002">
    <property type="protein sequence ID" value="TCC98461.1"/>
    <property type="molecule type" value="Genomic_DNA"/>
</dbReference>